<feature type="compositionally biased region" description="Low complexity" evidence="1">
    <location>
        <begin position="255"/>
        <end position="267"/>
    </location>
</feature>
<feature type="compositionally biased region" description="Basic and acidic residues" evidence="1">
    <location>
        <begin position="198"/>
        <end position="208"/>
    </location>
</feature>
<comment type="caution">
    <text evidence="2">The sequence shown here is derived from an EMBL/GenBank/DDBJ whole genome shotgun (WGS) entry which is preliminary data.</text>
</comment>
<dbReference type="HOGENOM" id="CLU_934425_0_0_1"/>
<feature type="compositionally biased region" description="Basic residues" evidence="1">
    <location>
        <begin position="274"/>
        <end position="292"/>
    </location>
</feature>
<evidence type="ECO:0000313" key="2">
    <source>
        <dbReference type="EMBL" id="EKC98947.1"/>
    </source>
</evidence>
<sequence>MAAHITVDHTSTTCRRDVGGGVPCGEVYDTFGELKAHLELDHGLLRFEGGKSHQVRYCECCEDYAVGLPAIRMHAAKHISDTLALMSVDPTCLGYQGALVQLFLCPLCIVDAELPPEKQFNTHSSADTRTKHMCSEILTLHPHTPVECPFGTCSGETFAPAELCDHIIVKHEIKIAGGTGKNKKKINGDFSKLSMAPDTRKKFDRSDFRITPTHCATTRPGSDESDAPSDHQPSQTAIQRGQSLGRGRARGGRGSAAASGSRGSSSATPTAGRGRGRPRGPGRGRQGGRARGSRSGGV</sequence>
<dbReference type="Proteomes" id="UP000006757">
    <property type="component" value="Unassembled WGS sequence"/>
</dbReference>
<reference evidence="2 3" key="1">
    <citation type="journal article" date="2012" name="Eukaryot. Cell">
        <title>Genome sequence of the Trichosporon asahii environmental strain CBS 8904.</title>
        <authorList>
            <person name="Yang R.Y."/>
            <person name="Li H.T."/>
            <person name="Zhu H."/>
            <person name="Zhou G.P."/>
            <person name="Wang M."/>
            <person name="Wang L."/>
        </authorList>
    </citation>
    <scope>NUCLEOTIDE SEQUENCE [LARGE SCALE GENOMIC DNA]</scope>
    <source>
        <strain evidence="2 3">CBS 8904</strain>
    </source>
</reference>
<name>K1VQE3_TRIAC</name>
<evidence type="ECO:0000313" key="3">
    <source>
        <dbReference type="Proteomes" id="UP000006757"/>
    </source>
</evidence>
<feature type="compositionally biased region" description="Polar residues" evidence="1">
    <location>
        <begin position="231"/>
        <end position="242"/>
    </location>
</feature>
<keyword evidence="3" id="KW-1185">Reference proteome</keyword>
<protein>
    <submittedName>
        <fullName evidence="2">Uncharacterized protein</fullName>
    </submittedName>
</protein>
<evidence type="ECO:0000256" key="1">
    <source>
        <dbReference type="SAM" id="MobiDB-lite"/>
    </source>
</evidence>
<dbReference type="AlphaFoldDB" id="K1VQE3"/>
<proteinExistence type="predicted"/>
<dbReference type="EMBL" id="AMBO01000378">
    <property type="protein sequence ID" value="EKC98947.1"/>
    <property type="molecule type" value="Genomic_DNA"/>
</dbReference>
<feature type="region of interest" description="Disordered" evidence="1">
    <location>
        <begin position="179"/>
        <end position="298"/>
    </location>
</feature>
<organism evidence="2 3">
    <name type="scientific">Trichosporon asahii var. asahii (strain CBS 8904)</name>
    <name type="common">Yeast</name>
    <dbReference type="NCBI Taxonomy" id="1220162"/>
    <lineage>
        <taxon>Eukaryota</taxon>
        <taxon>Fungi</taxon>
        <taxon>Dikarya</taxon>
        <taxon>Basidiomycota</taxon>
        <taxon>Agaricomycotina</taxon>
        <taxon>Tremellomycetes</taxon>
        <taxon>Trichosporonales</taxon>
        <taxon>Trichosporonaceae</taxon>
        <taxon>Trichosporon</taxon>
    </lineage>
</organism>
<dbReference type="InParanoid" id="K1VQE3"/>
<accession>K1VQE3</accession>
<gene>
    <name evidence="2" type="ORF">A1Q2_06701</name>
</gene>